<dbReference type="EMBL" id="CM042020">
    <property type="protein sequence ID" value="KAI3820420.1"/>
    <property type="molecule type" value="Genomic_DNA"/>
</dbReference>
<organism evidence="1 2">
    <name type="scientific">Smallanthus sonchifolius</name>
    <dbReference type="NCBI Taxonomy" id="185202"/>
    <lineage>
        <taxon>Eukaryota</taxon>
        <taxon>Viridiplantae</taxon>
        <taxon>Streptophyta</taxon>
        <taxon>Embryophyta</taxon>
        <taxon>Tracheophyta</taxon>
        <taxon>Spermatophyta</taxon>
        <taxon>Magnoliopsida</taxon>
        <taxon>eudicotyledons</taxon>
        <taxon>Gunneridae</taxon>
        <taxon>Pentapetalae</taxon>
        <taxon>asterids</taxon>
        <taxon>campanulids</taxon>
        <taxon>Asterales</taxon>
        <taxon>Asteraceae</taxon>
        <taxon>Asteroideae</taxon>
        <taxon>Heliantheae alliance</taxon>
        <taxon>Millerieae</taxon>
        <taxon>Smallanthus</taxon>
    </lineage>
</organism>
<name>A0ACB9JKX9_9ASTR</name>
<proteinExistence type="predicted"/>
<evidence type="ECO:0000313" key="2">
    <source>
        <dbReference type="Proteomes" id="UP001056120"/>
    </source>
</evidence>
<accession>A0ACB9JKX9</accession>
<keyword evidence="2" id="KW-1185">Reference proteome</keyword>
<protein>
    <submittedName>
        <fullName evidence="1">Uncharacterized protein</fullName>
    </submittedName>
</protein>
<comment type="caution">
    <text evidence="1">The sequence shown here is derived from an EMBL/GenBank/DDBJ whole genome shotgun (WGS) entry which is preliminary data.</text>
</comment>
<sequence>MRSSKLTVNMYLSGEQATGFKKLLENEMAKTKRRSSSVPQVVTPLQRTWDATLSFKAEAIELLGNLEMKAVLGWIASTSEELAHFHSGDEDGIYLAYSDFRPYLLADSSWSLPNLARADSQKSQHQRVSELQRLRSIFGTNERQWVEAQVENAKQQHLKCSAVAEHRGDNMLLSRSSISQKDAKLISINLDQSRMKWPISWIQNSKQTRR</sequence>
<gene>
    <name evidence="1" type="ORF">L1987_07967</name>
</gene>
<dbReference type="Proteomes" id="UP001056120">
    <property type="component" value="Linkage Group LG03"/>
</dbReference>
<evidence type="ECO:0000313" key="1">
    <source>
        <dbReference type="EMBL" id="KAI3820420.1"/>
    </source>
</evidence>
<reference evidence="2" key="1">
    <citation type="journal article" date="2022" name="Mol. Ecol. Resour.">
        <title>The genomes of chicory, endive, great burdock and yacon provide insights into Asteraceae palaeo-polyploidization history and plant inulin production.</title>
        <authorList>
            <person name="Fan W."/>
            <person name="Wang S."/>
            <person name="Wang H."/>
            <person name="Wang A."/>
            <person name="Jiang F."/>
            <person name="Liu H."/>
            <person name="Zhao H."/>
            <person name="Xu D."/>
            <person name="Zhang Y."/>
        </authorList>
    </citation>
    <scope>NUCLEOTIDE SEQUENCE [LARGE SCALE GENOMIC DNA]</scope>
    <source>
        <strain evidence="2">cv. Yunnan</strain>
    </source>
</reference>
<reference evidence="1 2" key="2">
    <citation type="journal article" date="2022" name="Mol. Ecol. Resour.">
        <title>The genomes of chicory, endive, great burdock and yacon provide insights into Asteraceae paleo-polyploidization history and plant inulin production.</title>
        <authorList>
            <person name="Fan W."/>
            <person name="Wang S."/>
            <person name="Wang H."/>
            <person name="Wang A."/>
            <person name="Jiang F."/>
            <person name="Liu H."/>
            <person name="Zhao H."/>
            <person name="Xu D."/>
            <person name="Zhang Y."/>
        </authorList>
    </citation>
    <scope>NUCLEOTIDE SEQUENCE [LARGE SCALE GENOMIC DNA]</scope>
    <source>
        <strain evidence="2">cv. Yunnan</strain>
        <tissue evidence="1">Leaves</tissue>
    </source>
</reference>